<sequence>MVTVGVNNEMLPQYQLVRSMNFGWQDQYVFDVTANSQYAIASASDNMIRLYDLSTLQPATTLSFHQQRISKIKLFNDQYLFSASEDGKLARWDLRTSTSPVQVFNYERPLSAFDVNCNDSMAVVGTLNEDVVQAAELGFFDTRQTRLIHKFEESHSDDVTEIQCHPTIPSQLISGSTDGLINSYDVSEFDEEEALLAVVNSGSSVNKTGYFGPNAEYLFCLTHLETFSLHTLEGDLLCDYGQLKQLEGVDFAIDCNYDPNTQQLYLETGTNSGSINIFQVNIDELQLCQSLHAQGGHTDVVRSLYWNHATQSILTGGEDGIMCAWQG</sequence>
<dbReference type="PROSITE" id="PS50082">
    <property type="entry name" value="WD_REPEATS_2"/>
    <property type="match status" value="2"/>
</dbReference>
<accession>A0A1X2IH72</accession>
<evidence type="ECO:0000256" key="2">
    <source>
        <dbReference type="ARBA" id="ARBA00022737"/>
    </source>
</evidence>
<dbReference type="SMART" id="SM00320">
    <property type="entry name" value="WD40"/>
    <property type="match status" value="4"/>
</dbReference>
<protein>
    <submittedName>
        <fullName evidence="4">WD40-repeat-containing domain protein</fullName>
    </submittedName>
</protein>
<dbReference type="PANTHER" id="PTHR22889">
    <property type="entry name" value="WD REPEAT-CONTAINING PROTEIN 89"/>
    <property type="match status" value="1"/>
</dbReference>
<dbReference type="Pfam" id="PF00400">
    <property type="entry name" value="WD40"/>
    <property type="match status" value="1"/>
</dbReference>
<dbReference type="EMBL" id="MCGE01000011">
    <property type="protein sequence ID" value="ORZ16382.1"/>
    <property type="molecule type" value="Genomic_DNA"/>
</dbReference>
<keyword evidence="5" id="KW-1185">Reference proteome</keyword>
<organism evidence="4 5">
    <name type="scientific">Absidia repens</name>
    <dbReference type="NCBI Taxonomy" id="90262"/>
    <lineage>
        <taxon>Eukaryota</taxon>
        <taxon>Fungi</taxon>
        <taxon>Fungi incertae sedis</taxon>
        <taxon>Mucoromycota</taxon>
        <taxon>Mucoromycotina</taxon>
        <taxon>Mucoromycetes</taxon>
        <taxon>Mucorales</taxon>
        <taxon>Cunninghamellaceae</taxon>
        <taxon>Absidia</taxon>
    </lineage>
</organism>
<dbReference type="Gene3D" id="2.130.10.10">
    <property type="entry name" value="YVTN repeat-like/Quinoprotein amine dehydrogenase"/>
    <property type="match status" value="2"/>
</dbReference>
<dbReference type="PANTHER" id="PTHR22889:SF0">
    <property type="entry name" value="WD REPEAT-CONTAINING PROTEIN 89"/>
    <property type="match status" value="1"/>
</dbReference>
<dbReference type="PROSITE" id="PS50294">
    <property type="entry name" value="WD_REPEATS_REGION"/>
    <property type="match status" value="1"/>
</dbReference>
<feature type="repeat" description="WD" evidence="3">
    <location>
        <begin position="294"/>
        <end position="327"/>
    </location>
</feature>
<dbReference type="InterPro" id="IPR036322">
    <property type="entry name" value="WD40_repeat_dom_sf"/>
</dbReference>
<dbReference type="InterPro" id="IPR039328">
    <property type="entry name" value="WDR89"/>
</dbReference>
<evidence type="ECO:0000313" key="4">
    <source>
        <dbReference type="EMBL" id="ORZ16382.1"/>
    </source>
</evidence>
<comment type="caution">
    <text evidence="4">The sequence shown here is derived from an EMBL/GenBank/DDBJ whole genome shotgun (WGS) entry which is preliminary data.</text>
</comment>
<dbReference type="InterPro" id="IPR015943">
    <property type="entry name" value="WD40/YVTN_repeat-like_dom_sf"/>
</dbReference>
<reference evidence="4 5" key="1">
    <citation type="submission" date="2016-07" db="EMBL/GenBank/DDBJ databases">
        <title>Pervasive Adenine N6-methylation of Active Genes in Fungi.</title>
        <authorList>
            <consortium name="DOE Joint Genome Institute"/>
            <person name="Mondo S.J."/>
            <person name="Dannebaum R.O."/>
            <person name="Kuo R.C."/>
            <person name="Labutti K."/>
            <person name="Haridas S."/>
            <person name="Kuo A."/>
            <person name="Salamov A."/>
            <person name="Ahrendt S.R."/>
            <person name="Lipzen A."/>
            <person name="Sullivan W."/>
            <person name="Andreopoulos W.B."/>
            <person name="Clum A."/>
            <person name="Lindquist E."/>
            <person name="Daum C."/>
            <person name="Ramamoorthy G.K."/>
            <person name="Gryganskyi A."/>
            <person name="Culley D."/>
            <person name="Magnuson J.K."/>
            <person name="James T.Y."/>
            <person name="O'Malley M.A."/>
            <person name="Stajich J.E."/>
            <person name="Spatafora J.W."/>
            <person name="Visel A."/>
            <person name="Grigoriev I.V."/>
        </authorList>
    </citation>
    <scope>NUCLEOTIDE SEQUENCE [LARGE SCALE GENOMIC DNA]</scope>
    <source>
        <strain evidence="4 5">NRRL 1336</strain>
    </source>
</reference>
<evidence type="ECO:0000256" key="3">
    <source>
        <dbReference type="PROSITE-ProRule" id="PRU00221"/>
    </source>
</evidence>
<dbReference type="STRING" id="90262.A0A1X2IH72"/>
<dbReference type="SUPFAM" id="SSF50978">
    <property type="entry name" value="WD40 repeat-like"/>
    <property type="match status" value="1"/>
</dbReference>
<proteinExistence type="predicted"/>
<name>A0A1X2IH72_9FUNG</name>
<dbReference type="InterPro" id="IPR001680">
    <property type="entry name" value="WD40_rpt"/>
</dbReference>
<gene>
    <name evidence="4" type="ORF">BCR42DRAFT_414928</name>
</gene>
<evidence type="ECO:0000313" key="5">
    <source>
        <dbReference type="Proteomes" id="UP000193560"/>
    </source>
</evidence>
<feature type="repeat" description="WD" evidence="3">
    <location>
        <begin position="62"/>
        <end position="102"/>
    </location>
</feature>
<keyword evidence="2" id="KW-0677">Repeat</keyword>
<dbReference type="Proteomes" id="UP000193560">
    <property type="component" value="Unassembled WGS sequence"/>
</dbReference>
<evidence type="ECO:0000256" key="1">
    <source>
        <dbReference type="ARBA" id="ARBA00022574"/>
    </source>
</evidence>
<dbReference type="OrthoDB" id="25131at2759"/>
<keyword evidence="1 3" id="KW-0853">WD repeat</keyword>
<dbReference type="AlphaFoldDB" id="A0A1X2IH72"/>